<reference evidence="3" key="1">
    <citation type="submission" date="2021-01" db="EMBL/GenBank/DDBJ databases">
        <title>Caligus Genome Assembly.</title>
        <authorList>
            <person name="Gallardo-Escarate C."/>
        </authorList>
    </citation>
    <scope>NUCLEOTIDE SEQUENCE [LARGE SCALE GENOMIC DNA]</scope>
</reference>
<dbReference type="AlphaFoldDB" id="A0A7T8JU66"/>
<feature type="region of interest" description="Disordered" evidence="1">
    <location>
        <begin position="1"/>
        <end position="27"/>
    </location>
</feature>
<evidence type="ECO:0000313" key="3">
    <source>
        <dbReference type="Proteomes" id="UP000595437"/>
    </source>
</evidence>
<accession>A0A7T8JU66</accession>
<dbReference type="EMBL" id="CP045907">
    <property type="protein sequence ID" value="QQP35183.1"/>
    <property type="molecule type" value="Genomic_DNA"/>
</dbReference>
<dbReference type="Proteomes" id="UP000595437">
    <property type="component" value="Chromosome 18"/>
</dbReference>
<keyword evidence="3" id="KW-1185">Reference proteome</keyword>
<name>A0A7T8JU66_CALRO</name>
<gene>
    <name evidence="2" type="ORF">FKW44_023337</name>
</gene>
<sequence>MLKHMKLYPDHGPCEEPLKQPPPPLPPTVVVASLSPLYPWPETSSRTWSNT</sequence>
<protein>
    <submittedName>
        <fullName evidence="2">LOC100900174</fullName>
    </submittedName>
</protein>
<organism evidence="2 3">
    <name type="scientific">Caligus rogercresseyi</name>
    <name type="common">Sea louse</name>
    <dbReference type="NCBI Taxonomy" id="217165"/>
    <lineage>
        <taxon>Eukaryota</taxon>
        <taxon>Metazoa</taxon>
        <taxon>Ecdysozoa</taxon>
        <taxon>Arthropoda</taxon>
        <taxon>Crustacea</taxon>
        <taxon>Multicrustacea</taxon>
        <taxon>Hexanauplia</taxon>
        <taxon>Copepoda</taxon>
        <taxon>Siphonostomatoida</taxon>
        <taxon>Caligidae</taxon>
        <taxon>Caligus</taxon>
    </lineage>
</organism>
<evidence type="ECO:0000256" key="1">
    <source>
        <dbReference type="SAM" id="MobiDB-lite"/>
    </source>
</evidence>
<evidence type="ECO:0000313" key="2">
    <source>
        <dbReference type="EMBL" id="QQP35183.1"/>
    </source>
</evidence>
<feature type="compositionally biased region" description="Basic and acidic residues" evidence="1">
    <location>
        <begin position="7"/>
        <end position="18"/>
    </location>
</feature>
<proteinExistence type="predicted"/>